<comment type="caution">
    <text evidence="4">The sequence shown here is derived from an EMBL/GenBank/DDBJ whole genome shotgun (WGS) entry which is preliminary data.</text>
</comment>
<evidence type="ECO:0000256" key="2">
    <source>
        <dbReference type="ARBA" id="ARBA00022605"/>
    </source>
</evidence>
<evidence type="ECO:0000256" key="1">
    <source>
        <dbReference type="ARBA" id="ARBA00012776"/>
    </source>
</evidence>
<dbReference type="EC" id="3.5.4.9" evidence="1"/>
<dbReference type="GO" id="GO:0005829">
    <property type="term" value="C:cytosol"/>
    <property type="evidence" value="ECO:0007669"/>
    <property type="project" value="TreeGrafter"/>
</dbReference>
<dbReference type="Gene3D" id="3.40.50.720">
    <property type="entry name" value="NAD(P)-binding Rossmann-like Domain"/>
    <property type="match status" value="1"/>
</dbReference>
<dbReference type="AlphaFoldDB" id="A0A329KTS0"/>
<reference evidence="4 5" key="1">
    <citation type="submission" date="2018-06" db="EMBL/GenBank/DDBJ databases">
        <title>NTM in soil in Japan.</title>
        <authorList>
            <person name="Ohya K."/>
        </authorList>
    </citation>
    <scope>NUCLEOTIDE SEQUENCE [LARGE SCALE GENOMIC DNA]</scope>
    <source>
        <strain evidence="4 5">GF76</strain>
    </source>
</reference>
<dbReference type="InterPro" id="IPR020631">
    <property type="entry name" value="THF_DH/CycHdrlase_NAD-bd_dom"/>
</dbReference>
<dbReference type="RefSeq" id="WP_112707922.1">
    <property type="nucleotide sequence ID" value="NZ_QMEU01000015.1"/>
</dbReference>
<dbReference type="GO" id="GO:0008652">
    <property type="term" value="P:amino acid biosynthetic process"/>
    <property type="evidence" value="ECO:0007669"/>
    <property type="project" value="UniProtKB-KW"/>
</dbReference>
<name>A0A329KTS0_9MYCO</name>
<dbReference type="GO" id="GO:0004477">
    <property type="term" value="F:methenyltetrahydrofolate cyclohydrolase activity"/>
    <property type="evidence" value="ECO:0007669"/>
    <property type="project" value="UniProtKB-EC"/>
</dbReference>
<dbReference type="EMBL" id="QMEU01000015">
    <property type="protein sequence ID" value="RAU97441.1"/>
    <property type="molecule type" value="Genomic_DNA"/>
</dbReference>
<dbReference type="SUPFAM" id="SSF51735">
    <property type="entry name" value="NAD(P)-binding Rossmann-fold domains"/>
    <property type="match status" value="1"/>
</dbReference>
<dbReference type="InterPro" id="IPR036291">
    <property type="entry name" value="NAD(P)-bd_dom_sf"/>
</dbReference>
<evidence type="ECO:0000259" key="3">
    <source>
        <dbReference type="Pfam" id="PF02882"/>
    </source>
</evidence>
<proteinExistence type="predicted"/>
<evidence type="ECO:0000313" key="5">
    <source>
        <dbReference type="Proteomes" id="UP000250347"/>
    </source>
</evidence>
<feature type="domain" description="Tetrahydrofolate dehydrogenase/cyclohydrolase NAD(P)-binding" evidence="3">
    <location>
        <begin position="4"/>
        <end position="81"/>
    </location>
</feature>
<dbReference type="Proteomes" id="UP000250347">
    <property type="component" value="Unassembled WGS sequence"/>
</dbReference>
<organism evidence="4 5">
    <name type="scientific">Mycobacterium colombiense</name>
    <dbReference type="NCBI Taxonomy" id="339268"/>
    <lineage>
        <taxon>Bacteria</taxon>
        <taxon>Bacillati</taxon>
        <taxon>Actinomycetota</taxon>
        <taxon>Actinomycetes</taxon>
        <taxon>Mycobacteriales</taxon>
        <taxon>Mycobacteriaceae</taxon>
        <taxon>Mycobacterium</taxon>
        <taxon>Mycobacterium avium complex (MAC)</taxon>
    </lineage>
</organism>
<accession>A0A329KTS0</accession>
<gene>
    <name evidence="4" type="ORF">DQP58_08130</name>
</gene>
<dbReference type="GO" id="GO:0035999">
    <property type="term" value="P:tetrahydrofolate interconversion"/>
    <property type="evidence" value="ECO:0007669"/>
    <property type="project" value="TreeGrafter"/>
</dbReference>
<protein>
    <recommendedName>
        <fullName evidence="1">methenyltetrahydrofolate cyclohydrolase</fullName>
        <ecNumber evidence="1">3.5.4.9</ecNumber>
    </recommendedName>
</protein>
<dbReference type="Pfam" id="PF02882">
    <property type="entry name" value="THF_DHG_CYH_C"/>
    <property type="match status" value="1"/>
</dbReference>
<dbReference type="PANTHER" id="PTHR48099:SF5">
    <property type="entry name" value="C-1-TETRAHYDROFOLATE SYNTHASE, CYTOPLASMIC"/>
    <property type="match status" value="1"/>
</dbReference>
<evidence type="ECO:0000313" key="4">
    <source>
        <dbReference type="EMBL" id="RAU97441.1"/>
    </source>
</evidence>
<sequence>MECCGHVELLCVQCGRPELIKGVWIKPGAVVIDAGYNPGTIGDVEYNPAAQRARLITPVPGGVGPTTIAVLLAQTVDAVEARCSG</sequence>
<keyword evidence="2" id="KW-0028">Amino-acid biosynthesis</keyword>
<dbReference type="GO" id="GO:0004488">
    <property type="term" value="F:methylenetetrahydrofolate dehydrogenase (NADP+) activity"/>
    <property type="evidence" value="ECO:0007669"/>
    <property type="project" value="InterPro"/>
</dbReference>
<dbReference type="PANTHER" id="PTHR48099">
    <property type="entry name" value="C-1-TETRAHYDROFOLATE SYNTHASE, CYTOPLASMIC-RELATED"/>
    <property type="match status" value="1"/>
</dbReference>